<keyword evidence="7 19" id="KW-0547">Nucleotide-binding</keyword>
<evidence type="ECO:0000256" key="5">
    <source>
        <dbReference type="ARBA" id="ARBA00022722"/>
    </source>
</evidence>
<dbReference type="OrthoDB" id="306218at2759"/>
<keyword evidence="5 19" id="KW-0540">Nuclease</keyword>
<dbReference type="Pfam" id="PF13086">
    <property type="entry name" value="AAA_11"/>
    <property type="match status" value="2"/>
</dbReference>
<dbReference type="EC" id="3.1.-.-" evidence="19"/>
<dbReference type="InterPro" id="IPR014808">
    <property type="entry name" value="DNA_replication_fac_Dna2_N"/>
</dbReference>
<feature type="coiled-coil region" evidence="20">
    <location>
        <begin position="677"/>
        <end position="704"/>
    </location>
</feature>
<evidence type="ECO:0000256" key="15">
    <source>
        <dbReference type="ARBA" id="ARBA00023204"/>
    </source>
</evidence>
<evidence type="ECO:0000256" key="13">
    <source>
        <dbReference type="ARBA" id="ARBA00023014"/>
    </source>
</evidence>
<dbReference type="CDD" id="cd18808">
    <property type="entry name" value="SF1_C_Upf1"/>
    <property type="match status" value="1"/>
</dbReference>
<keyword evidence="12 19" id="KW-0408">Iron</keyword>
<feature type="domain" description="DNA2/NAM7 helicase helicase" evidence="23">
    <location>
        <begin position="815"/>
        <end position="896"/>
    </location>
</feature>
<dbReference type="InterPro" id="IPR027417">
    <property type="entry name" value="P-loop_NTPase"/>
</dbReference>
<sequence length="1296" mass="146569">MNHQERTPRKKKKLYAELLPSPHLPQRRNRQRNGRQQPTQEKIVWKDSPAGKQMQSSGTGNKIELQQEIKGFLCRLTDSFDSVATENPKRKARSSSKSLPMRSHVRKSQSPIPNAKDSHTNISDNWIQILNQMEQKYDNTKDPKPILITPPKTKPKPKPKPNSPITDTWSPLTEESWKLLDQIENEATQRPNASTLDHLHAVVLETDSKPDDRQIRLGLYSPETEVSIDVVLAEDWYDTDIRVGDSLNLIFLQTNTGVDACYSTFPLTEDVLCSQSIYVNNRQHAVIVHPNVLVSPTSVTTTLDCVRRAWIRETWRMSASTNSNALLGIMKHELFQKALICRRWDHSFLSDTAEEIVRQKCVAIESKLLICLIGCRCSTLQLIDCGLHEAEAIEQLQLASKEFQMWLETCFSTENGLRIEDTSSSPSRLVIDKVVATEEAIYSTKWGLKGALDATLLASFSAHEEKQIIPLELKTGAIKGYRIPPEHVGQVLLYTLLLKERYGDIAGTDGILMYSSGNTMRVRSVAAHIRGLLQARNRCANSNFRSSMRSVGLRSFPAMLQRPSDCKRCYQLDVCLLHHYVMESGDATSSGLNELFTAKMKHLSLAHIRYLRKWMQLLLLEERFVAKDSNAFGSCFLSDLEQSPLDSLTRVLRLKTLEMVSTTLTINDRVVISVESIDKKKRILHVARGRIMELENEMDRLNVNVEILQPVPTYILSGQSQVGAAFTWRIDLDTGMQAFSRAKENLIRLFLPGNSRECAIPMRTVRELESKEDAGDLRRRQLIDLIAPKFTLESFECMISSVSNRQRFVAEFQALNIDQRDVVTSVLNALDYALVLGMPGTGKTSVLAFIVRVLMARGMSVLITSYTHSAVDHLLEKIVQGFGCECISMLRIGGKTDVPSPILAPYFLKTTGNTSELETKCIDTKLIGVTCLSIPHHVIFRKRRFDFCIVDEASQITEPIVLGALACADTFVLVGDPHQLPPLVKCPEARQRPNSLDVSLFERLSEAHPEAVRQLTIQYRMNDDIMRLVNHLVYENQLKCGTLEVAKKRVRLHWRWNGRRNEVPMLANMLENQQGVTWINTDPLGEEAYESKAQMNTTKMENHVEARVILSLVGVLRAGGVRCEDIAIVSPFRAQVSKMEKLVRERGLPHMEVCTIDRYQGRDREIVCISFVRCNASGRVGELLSDWRRLNVALTRAKQKLVLVGSMKTLEYADGILPGLIGLIRQCGVQWEFPLTKSVWEEVLIAEAWSKGNDVEPEMEVSPMTGKEVRTQRMVPCGVSDDIEQLVPTSYLRHVR</sequence>
<evidence type="ECO:0000256" key="16">
    <source>
        <dbReference type="ARBA" id="ARBA00023242"/>
    </source>
</evidence>
<dbReference type="GO" id="GO:0017116">
    <property type="term" value="F:single-stranded DNA helicase activity"/>
    <property type="evidence" value="ECO:0007669"/>
    <property type="project" value="UniProtKB-UniRule"/>
</dbReference>
<keyword evidence="3 19" id="KW-0004">4Fe-4S</keyword>
<keyword evidence="11 19" id="KW-0067">ATP-binding</keyword>
<gene>
    <name evidence="25" type="ORF">BN9_059320</name>
</gene>
<dbReference type="EC" id="3.6.4.12" evidence="19"/>
<dbReference type="InterPro" id="IPR041679">
    <property type="entry name" value="DNA2/NAM7-like_C"/>
</dbReference>
<dbReference type="STRING" id="65357.A0A024GEX6"/>
<evidence type="ECO:0000256" key="11">
    <source>
        <dbReference type="ARBA" id="ARBA00022840"/>
    </source>
</evidence>
<keyword evidence="9 19" id="KW-0378">Hydrolase</keyword>
<feature type="region of interest" description="Disordered" evidence="21">
    <location>
        <begin position="84"/>
        <end position="120"/>
    </location>
</feature>
<evidence type="ECO:0000256" key="17">
    <source>
        <dbReference type="ARBA" id="ARBA00023268"/>
    </source>
</evidence>
<feature type="domain" description="DNA replication factor Dna2 N-terminal" evidence="22">
    <location>
        <begin position="225"/>
        <end position="456"/>
    </location>
</feature>
<dbReference type="GO" id="GO:0005694">
    <property type="term" value="C:chromosome"/>
    <property type="evidence" value="ECO:0007669"/>
    <property type="project" value="UniProtKB-SubCell"/>
</dbReference>
<evidence type="ECO:0000256" key="19">
    <source>
        <dbReference type="RuleBase" id="RU367041"/>
    </source>
</evidence>
<name>A0A024GEX6_9STRA</name>
<dbReference type="GO" id="GO:0046872">
    <property type="term" value="F:metal ion binding"/>
    <property type="evidence" value="ECO:0007669"/>
    <property type="project" value="UniProtKB-UniRule"/>
</dbReference>
<dbReference type="InterPro" id="IPR026851">
    <property type="entry name" value="Dna2/JHS1_DEXXQ-box"/>
</dbReference>
<evidence type="ECO:0000256" key="4">
    <source>
        <dbReference type="ARBA" id="ARBA00022705"/>
    </source>
</evidence>
<evidence type="ECO:0000256" key="20">
    <source>
        <dbReference type="SAM" id="Coils"/>
    </source>
</evidence>
<evidence type="ECO:0000256" key="8">
    <source>
        <dbReference type="ARBA" id="ARBA00022763"/>
    </source>
</evidence>
<dbReference type="EMBL" id="CAIX01000087">
    <property type="protein sequence ID" value="CCI45085.1"/>
    <property type="molecule type" value="Genomic_DNA"/>
</dbReference>
<keyword evidence="19" id="KW-0158">Chromosome</keyword>
<dbReference type="GO" id="GO:0005524">
    <property type="term" value="F:ATP binding"/>
    <property type="evidence" value="ECO:0007669"/>
    <property type="project" value="UniProtKB-UniRule"/>
</dbReference>
<keyword evidence="17 19" id="KW-0511">Multifunctional enzyme</keyword>
<dbReference type="GO" id="GO:0003677">
    <property type="term" value="F:DNA binding"/>
    <property type="evidence" value="ECO:0007669"/>
    <property type="project" value="UniProtKB-UniRule"/>
</dbReference>
<dbReference type="InParanoid" id="A0A024GEX6"/>
<evidence type="ECO:0000313" key="26">
    <source>
        <dbReference type="Proteomes" id="UP000053237"/>
    </source>
</evidence>
<dbReference type="GO" id="GO:0033567">
    <property type="term" value="P:DNA replication, Okazaki fragment processing"/>
    <property type="evidence" value="ECO:0007669"/>
    <property type="project" value="UniProtKB-UniRule"/>
</dbReference>
<dbReference type="GO" id="GO:0017108">
    <property type="term" value="F:5'-flap endonuclease activity"/>
    <property type="evidence" value="ECO:0007669"/>
    <property type="project" value="UniProtKB-UniRule"/>
</dbReference>
<keyword evidence="4 19" id="KW-0235">DNA replication</keyword>
<dbReference type="GO" id="GO:0005634">
    <property type="term" value="C:nucleus"/>
    <property type="evidence" value="ECO:0007669"/>
    <property type="project" value="UniProtKB-SubCell"/>
</dbReference>
<comment type="caution">
    <text evidence="25">The sequence shown here is derived from an EMBL/GenBank/DDBJ whole genome shotgun (WGS) entry which is preliminary data.</text>
</comment>
<dbReference type="Pfam" id="PF13087">
    <property type="entry name" value="AAA_12"/>
    <property type="match status" value="1"/>
</dbReference>
<keyword evidence="26" id="KW-1185">Reference proteome</keyword>
<dbReference type="InterPro" id="IPR011604">
    <property type="entry name" value="PDDEXK-like_dom_sf"/>
</dbReference>
<comment type="similarity">
    <text evidence="2 19">Belongs to the DNA2/NAM7 helicase family.</text>
</comment>
<evidence type="ECO:0000256" key="6">
    <source>
        <dbReference type="ARBA" id="ARBA00022723"/>
    </source>
</evidence>
<dbReference type="Gene3D" id="3.90.320.10">
    <property type="match status" value="1"/>
</dbReference>
<evidence type="ECO:0000259" key="23">
    <source>
        <dbReference type="Pfam" id="PF13086"/>
    </source>
</evidence>
<comment type="function">
    <text evidence="19">Key enzyme involved in DNA replication and DNA repair. Involved in Okazaki fragments processing by cleaving long flaps that escape FEN1: flaps that are longer than 27 nucleotides are coated by replication protein A complex (RPA), leading to recruit DNA2 which cleaves the flap until it is too short to bind RPA and becomes a substrate for FEN1. Also involved in 5'-end resection of DNA during double-strand break (DSB) repair by mediating the cleavage of 5'-ssDNA.</text>
</comment>
<dbReference type="GO" id="GO:0071932">
    <property type="term" value="P:replication fork reversal"/>
    <property type="evidence" value="ECO:0007669"/>
    <property type="project" value="TreeGrafter"/>
</dbReference>
<evidence type="ECO:0000256" key="9">
    <source>
        <dbReference type="ARBA" id="ARBA00022801"/>
    </source>
</evidence>
<evidence type="ECO:0000313" key="25">
    <source>
        <dbReference type="EMBL" id="CCI45085.1"/>
    </source>
</evidence>
<evidence type="ECO:0000256" key="10">
    <source>
        <dbReference type="ARBA" id="ARBA00022806"/>
    </source>
</evidence>
<keyword evidence="13 19" id="KW-0411">Iron-sulfur</keyword>
<evidence type="ECO:0000256" key="18">
    <source>
        <dbReference type="ARBA" id="ARBA00047995"/>
    </source>
</evidence>
<evidence type="ECO:0000256" key="1">
    <source>
        <dbReference type="ARBA" id="ARBA00001966"/>
    </source>
</evidence>
<keyword evidence="8 19" id="KW-0227">DNA damage</keyword>
<evidence type="ECO:0000256" key="14">
    <source>
        <dbReference type="ARBA" id="ARBA00023125"/>
    </source>
</evidence>
<evidence type="ECO:0000256" key="3">
    <source>
        <dbReference type="ARBA" id="ARBA00022485"/>
    </source>
</evidence>
<evidence type="ECO:0000259" key="24">
    <source>
        <dbReference type="Pfam" id="PF13087"/>
    </source>
</evidence>
<reference evidence="25 26" key="1">
    <citation type="submission" date="2012-05" db="EMBL/GenBank/DDBJ databases">
        <title>Recombination and specialization in a pathogen metapopulation.</title>
        <authorList>
            <person name="Gardiner A."/>
            <person name="Kemen E."/>
            <person name="Schultz-Larsen T."/>
            <person name="MacLean D."/>
            <person name="Van Oosterhout C."/>
            <person name="Jones J.D.G."/>
        </authorList>
    </citation>
    <scope>NUCLEOTIDE SEQUENCE [LARGE SCALE GENOMIC DNA]</scope>
    <source>
        <strain evidence="25 26">Ac Nc2</strain>
    </source>
</reference>
<keyword evidence="10 19" id="KW-0347">Helicase</keyword>
<feature type="region of interest" description="Disordered" evidence="21">
    <location>
        <begin position="138"/>
        <end position="169"/>
    </location>
</feature>
<comment type="subcellular location">
    <subcellularLocation>
        <location evidence="19">Nucleus</location>
    </subcellularLocation>
    <subcellularLocation>
        <location evidence="19">Chromosome</location>
    </subcellularLocation>
</comment>
<dbReference type="GO" id="GO:0051539">
    <property type="term" value="F:4 iron, 4 sulfur cluster binding"/>
    <property type="evidence" value="ECO:0007669"/>
    <property type="project" value="UniProtKB-UniRule"/>
</dbReference>
<dbReference type="GO" id="GO:0005737">
    <property type="term" value="C:cytoplasm"/>
    <property type="evidence" value="ECO:0007669"/>
    <property type="project" value="TreeGrafter"/>
</dbReference>
<dbReference type="GO" id="GO:0006281">
    <property type="term" value="P:DNA repair"/>
    <property type="evidence" value="ECO:0007669"/>
    <property type="project" value="UniProtKB-KW"/>
</dbReference>
<dbReference type="PANTHER" id="PTHR10887">
    <property type="entry name" value="DNA2/NAM7 HELICASE FAMILY"/>
    <property type="match status" value="1"/>
</dbReference>
<feature type="region of interest" description="Disordered" evidence="21">
    <location>
        <begin position="1"/>
        <end position="58"/>
    </location>
</feature>
<dbReference type="SUPFAM" id="SSF52540">
    <property type="entry name" value="P-loop containing nucleoside triphosphate hydrolases"/>
    <property type="match status" value="1"/>
</dbReference>
<feature type="domain" description="DNA2/NAM7 helicase helicase" evidence="23">
    <location>
        <begin position="919"/>
        <end position="985"/>
    </location>
</feature>
<keyword evidence="16 19" id="KW-0539">Nucleus</keyword>
<accession>A0A024GEX6</accession>
<dbReference type="Proteomes" id="UP000053237">
    <property type="component" value="Unassembled WGS sequence"/>
</dbReference>
<keyword evidence="20" id="KW-0175">Coiled coil</keyword>
<organism evidence="25 26">
    <name type="scientific">Albugo candida</name>
    <dbReference type="NCBI Taxonomy" id="65357"/>
    <lineage>
        <taxon>Eukaryota</taxon>
        <taxon>Sar</taxon>
        <taxon>Stramenopiles</taxon>
        <taxon>Oomycota</taxon>
        <taxon>Peronosporomycetes</taxon>
        <taxon>Albuginales</taxon>
        <taxon>Albuginaceae</taxon>
        <taxon>Albugo</taxon>
    </lineage>
</organism>
<evidence type="ECO:0000256" key="12">
    <source>
        <dbReference type="ARBA" id="ARBA00023004"/>
    </source>
</evidence>
<dbReference type="Gene3D" id="3.40.50.300">
    <property type="entry name" value="P-loop containing nucleotide triphosphate hydrolases"/>
    <property type="match status" value="2"/>
</dbReference>
<dbReference type="Pfam" id="PF08696">
    <property type="entry name" value="Dna2"/>
    <property type="match status" value="1"/>
</dbReference>
<evidence type="ECO:0000256" key="2">
    <source>
        <dbReference type="ARBA" id="ARBA00007913"/>
    </source>
</evidence>
<protein>
    <recommendedName>
        <fullName evidence="19">DNA replication ATP-dependent helicase/nuclease</fullName>
        <ecNumber evidence="19">3.1.-.-</ecNumber>
        <ecNumber evidence="19">3.6.4.12</ecNumber>
    </recommendedName>
</protein>
<comment type="cofactor">
    <cofactor evidence="1">
        <name>[4Fe-4S] cluster</name>
        <dbReference type="ChEBI" id="CHEBI:49883"/>
    </cofactor>
</comment>
<evidence type="ECO:0000256" key="7">
    <source>
        <dbReference type="ARBA" id="ARBA00022741"/>
    </source>
</evidence>
<dbReference type="InterPro" id="IPR041677">
    <property type="entry name" value="DNA2/NAM7_AAA_11"/>
</dbReference>
<dbReference type="InterPro" id="IPR045055">
    <property type="entry name" value="DNA2/NAM7-like"/>
</dbReference>
<feature type="domain" description="DNA2/NAM7 helicase-like C-terminal" evidence="24">
    <location>
        <begin position="996"/>
        <end position="1207"/>
    </location>
</feature>
<dbReference type="CDD" id="cd18041">
    <property type="entry name" value="DEXXQc_DNA2"/>
    <property type="match status" value="1"/>
</dbReference>
<dbReference type="PANTHER" id="PTHR10887:SF433">
    <property type="entry name" value="DNA REPLICATION ATP-DEPENDENT HELICASE_NUCLEASE DNA2"/>
    <property type="match status" value="1"/>
</dbReference>
<keyword evidence="14 19" id="KW-0238">DNA-binding</keyword>
<evidence type="ECO:0000256" key="21">
    <source>
        <dbReference type="SAM" id="MobiDB-lite"/>
    </source>
</evidence>
<dbReference type="InterPro" id="IPR047187">
    <property type="entry name" value="SF1_C_Upf1"/>
</dbReference>
<evidence type="ECO:0000259" key="22">
    <source>
        <dbReference type="Pfam" id="PF08696"/>
    </source>
</evidence>
<keyword evidence="6 19" id="KW-0479">Metal-binding</keyword>
<dbReference type="GO" id="GO:0016887">
    <property type="term" value="F:ATP hydrolysis activity"/>
    <property type="evidence" value="ECO:0007669"/>
    <property type="project" value="RHEA"/>
</dbReference>
<proteinExistence type="inferred from homology"/>
<keyword evidence="15 19" id="KW-0234">DNA repair</keyword>
<comment type="catalytic activity">
    <reaction evidence="18 19">
        <text>ATP + H2O = ADP + phosphate + H(+)</text>
        <dbReference type="Rhea" id="RHEA:13065"/>
        <dbReference type="ChEBI" id="CHEBI:15377"/>
        <dbReference type="ChEBI" id="CHEBI:15378"/>
        <dbReference type="ChEBI" id="CHEBI:30616"/>
        <dbReference type="ChEBI" id="CHEBI:43474"/>
        <dbReference type="ChEBI" id="CHEBI:456216"/>
        <dbReference type="EC" id="3.6.4.12"/>
    </reaction>
</comment>